<comment type="caution">
    <text evidence="2">The sequence shown here is derived from an EMBL/GenBank/DDBJ whole genome shotgun (WGS) entry which is preliminary data.</text>
</comment>
<keyword evidence="1" id="KW-1133">Transmembrane helix</keyword>
<dbReference type="AlphaFoldDB" id="A0A853IIC6"/>
<sequence length="143" mass="15908">MKHWINQLLCIFIYAGSAIVIVRSFIYIFMRFSEVAAQTGSVYVVLAMAYLIVLCAWCVLLLGVHNYVRKAKGLFYSLGIIFLVLSLAYVGLFQLSLLPVFEPLELVFVVYDMSIIAAVISLLSLILGQKNLKSILGSKGSIH</sequence>
<dbReference type="Proteomes" id="UP000569732">
    <property type="component" value="Unassembled WGS sequence"/>
</dbReference>
<feature type="transmembrane region" description="Helical" evidence="1">
    <location>
        <begin position="42"/>
        <end position="62"/>
    </location>
</feature>
<feature type="transmembrane region" description="Helical" evidence="1">
    <location>
        <begin position="7"/>
        <end position="30"/>
    </location>
</feature>
<accession>A0A853IIC6</accession>
<evidence type="ECO:0000313" key="3">
    <source>
        <dbReference type="Proteomes" id="UP000569732"/>
    </source>
</evidence>
<dbReference type="RefSeq" id="WP_180571760.1">
    <property type="nucleotide sequence ID" value="NZ_JACCKB010000146.1"/>
</dbReference>
<dbReference type="EMBL" id="JACCKB010000146">
    <property type="protein sequence ID" value="NYZ69784.1"/>
    <property type="molecule type" value="Genomic_DNA"/>
</dbReference>
<keyword evidence="3" id="KW-1185">Reference proteome</keyword>
<reference evidence="2 3" key="1">
    <citation type="submission" date="2020-07" db="EMBL/GenBank/DDBJ databases">
        <title>Endozoicomonas sp. nov., isolated from sediment.</title>
        <authorList>
            <person name="Gu T."/>
        </authorList>
    </citation>
    <scope>NUCLEOTIDE SEQUENCE [LARGE SCALE GENOMIC DNA]</scope>
    <source>
        <strain evidence="2 3">SM1973</strain>
    </source>
</reference>
<keyword evidence="1" id="KW-0812">Transmembrane</keyword>
<feature type="transmembrane region" description="Helical" evidence="1">
    <location>
        <begin position="74"/>
        <end position="94"/>
    </location>
</feature>
<evidence type="ECO:0000313" key="2">
    <source>
        <dbReference type="EMBL" id="NYZ69784.1"/>
    </source>
</evidence>
<keyword evidence="1" id="KW-0472">Membrane</keyword>
<name>A0A853IIC6_9GAMM</name>
<gene>
    <name evidence="2" type="ORF">H0A36_27615</name>
</gene>
<organism evidence="2 3">
    <name type="scientific">Spartinivicinus marinus</name>
    <dbReference type="NCBI Taxonomy" id="2994442"/>
    <lineage>
        <taxon>Bacteria</taxon>
        <taxon>Pseudomonadati</taxon>
        <taxon>Pseudomonadota</taxon>
        <taxon>Gammaproteobacteria</taxon>
        <taxon>Oceanospirillales</taxon>
        <taxon>Zooshikellaceae</taxon>
        <taxon>Spartinivicinus</taxon>
    </lineage>
</organism>
<feature type="transmembrane region" description="Helical" evidence="1">
    <location>
        <begin position="106"/>
        <end position="127"/>
    </location>
</feature>
<evidence type="ECO:0000256" key="1">
    <source>
        <dbReference type="SAM" id="Phobius"/>
    </source>
</evidence>
<protein>
    <submittedName>
        <fullName evidence="2">Uncharacterized protein</fullName>
    </submittedName>
</protein>
<proteinExistence type="predicted"/>